<dbReference type="EMBL" id="WHLY01000001">
    <property type="protein sequence ID" value="MPR31810.1"/>
    <property type="molecule type" value="Genomic_DNA"/>
</dbReference>
<evidence type="ECO:0000313" key="2">
    <source>
        <dbReference type="EMBL" id="MPR31810.1"/>
    </source>
</evidence>
<organism evidence="2 3">
    <name type="scientific">Salmonirosea aquatica</name>
    <dbReference type="NCBI Taxonomy" id="2654236"/>
    <lineage>
        <taxon>Bacteria</taxon>
        <taxon>Pseudomonadati</taxon>
        <taxon>Bacteroidota</taxon>
        <taxon>Cytophagia</taxon>
        <taxon>Cytophagales</taxon>
        <taxon>Spirosomataceae</taxon>
        <taxon>Salmonirosea</taxon>
    </lineage>
</organism>
<accession>A0A7C9FAT9</accession>
<evidence type="ECO:0000259" key="1">
    <source>
        <dbReference type="Pfam" id="PF08845"/>
    </source>
</evidence>
<dbReference type="AlphaFoldDB" id="A0A7C9FAT9"/>
<reference evidence="2 3" key="1">
    <citation type="submission" date="2019-10" db="EMBL/GenBank/DDBJ databases">
        <title>Draft Genome Sequence of Cytophagaceae sp. SJW1-29.</title>
        <authorList>
            <person name="Choi A."/>
        </authorList>
    </citation>
    <scope>NUCLEOTIDE SEQUENCE [LARGE SCALE GENOMIC DNA]</scope>
    <source>
        <strain evidence="2 3">SJW1-29</strain>
    </source>
</reference>
<proteinExistence type="predicted"/>
<dbReference type="GO" id="GO:0005737">
    <property type="term" value="C:cytoplasm"/>
    <property type="evidence" value="ECO:0007669"/>
    <property type="project" value="InterPro"/>
</dbReference>
<dbReference type="InterPro" id="IPR014944">
    <property type="entry name" value="Toxin_SymE-like"/>
</dbReference>
<evidence type="ECO:0000313" key="3">
    <source>
        <dbReference type="Proteomes" id="UP000479293"/>
    </source>
</evidence>
<sequence>MNSSNVNQTRPRKIGYQARPNWRTCRTRFFPSLLLAGNWFAEAGFDVGQSVTVEVQSGIITIRPATS</sequence>
<dbReference type="GO" id="GO:0016070">
    <property type="term" value="P:RNA metabolic process"/>
    <property type="evidence" value="ECO:0007669"/>
    <property type="project" value="InterPro"/>
</dbReference>
<protein>
    <submittedName>
        <fullName evidence="2">Type I addiction module toxin, SymE family</fullName>
    </submittedName>
</protein>
<name>A0A7C9FAT9_9BACT</name>
<gene>
    <name evidence="2" type="ORF">GBK04_00210</name>
</gene>
<dbReference type="Pfam" id="PF08845">
    <property type="entry name" value="SymE_toxin"/>
    <property type="match status" value="1"/>
</dbReference>
<keyword evidence="3" id="KW-1185">Reference proteome</keyword>
<comment type="caution">
    <text evidence="2">The sequence shown here is derived from an EMBL/GenBank/DDBJ whole genome shotgun (WGS) entry which is preliminary data.</text>
</comment>
<feature type="domain" description="Toxin SymE-like" evidence="1">
    <location>
        <begin position="10"/>
        <end position="64"/>
    </location>
</feature>
<dbReference type="GO" id="GO:0016788">
    <property type="term" value="F:hydrolase activity, acting on ester bonds"/>
    <property type="evidence" value="ECO:0007669"/>
    <property type="project" value="InterPro"/>
</dbReference>
<dbReference type="RefSeq" id="WP_152755806.1">
    <property type="nucleotide sequence ID" value="NZ_WHLY01000001.1"/>
</dbReference>
<dbReference type="GO" id="GO:0003723">
    <property type="term" value="F:RNA binding"/>
    <property type="evidence" value="ECO:0007669"/>
    <property type="project" value="InterPro"/>
</dbReference>
<dbReference type="Proteomes" id="UP000479293">
    <property type="component" value="Unassembled WGS sequence"/>
</dbReference>